<dbReference type="Pfam" id="PF13181">
    <property type="entry name" value="TPR_8"/>
    <property type="match status" value="3"/>
</dbReference>
<gene>
    <name evidence="3" type="ORF">PORUE0001_0207</name>
</gene>
<proteinExistence type="predicted"/>
<evidence type="ECO:0000256" key="1">
    <source>
        <dbReference type="ARBA" id="ARBA00022737"/>
    </source>
</evidence>
<dbReference type="AlphaFoldDB" id="C2MCF1"/>
<keyword evidence="2" id="KW-0802">TPR repeat</keyword>
<dbReference type="NCBIfam" id="NF047558">
    <property type="entry name" value="TPR_END_plus"/>
    <property type="match status" value="1"/>
</dbReference>
<evidence type="ECO:0000313" key="3">
    <source>
        <dbReference type="EMBL" id="EEK16601.1"/>
    </source>
</evidence>
<dbReference type="SMART" id="SM00028">
    <property type="entry name" value="TPR"/>
    <property type="match status" value="4"/>
</dbReference>
<dbReference type="PANTHER" id="PTHR44858">
    <property type="entry name" value="TETRATRICOPEPTIDE REPEAT PROTEIN 6"/>
    <property type="match status" value="1"/>
</dbReference>
<sequence length="182" mass="20720">NKYVSLVPDDADGYYQRAQIKSKSQDLQGAIDDYSKTIELSDTYLWAYLKRADRYTALGRKDAATADYRKVIEILQEHDATDIAMAYAYQSLGEQEQAIAAIAKCIEEAPDDAELYYSISGVYGRMGKTEQALDNLRIALEKGYKDLIYIEDDTDIAALRDNPQYKALIQQYKEKLGYKKPQ</sequence>
<dbReference type="EMBL" id="ACLR01000175">
    <property type="protein sequence ID" value="EEK16601.1"/>
    <property type="molecule type" value="Genomic_DNA"/>
</dbReference>
<dbReference type="InterPro" id="IPR011990">
    <property type="entry name" value="TPR-like_helical_dom_sf"/>
</dbReference>
<dbReference type="Proteomes" id="UP000003303">
    <property type="component" value="Unassembled WGS sequence"/>
</dbReference>
<name>C2MCF1_9PORP</name>
<evidence type="ECO:0000313" key="4">
    <source>
        <dbReference type="Proteomes" id="UP000003303"/>
    </source>
</evidence>
<keyword evidence="4" id="KW-1185">Reference proteome</keyword>
<dbReference type="InterPro" id="IPR019734">
    <property type="entry name" value="TPR_rpt"/>
</dbReference>
<dbReference type="Gene3D" id="1.25.40.10">
    <property type="entry name" value="Tetratricopeptide repeat domain"/>
    <property type="match status" value="2"/>
</dbReference>
<dbReference type="RefSeq" id="WP_007365548.1">
    <property type="nucleotide sequence ID" value="NZ_ACLR01000175.1"/>
</dbReference>
<keyword evidence="1" id="KW-0677">Repeat</keyword>
<organism evidence="3 4">
    <name type="scientific">Porphyromonas uenonis 60-3</name>
    <dbReference type="NCBI Taxonomy" id="596327"/>
    <lineage>
        <taxon>Bacteria</taxon>
        <taxon>Pseudomonadati</taxon>
        <taxon>Bacteroidota</taxon>
        <taxon>Bacteroidia</taxon>
        <taxon>Bacteroidales</taxon>
        <taxon>Porphyromonadaceae</taxon>
        <taxon>Porphyromonas</taxon>
    </lineage>
</organism>
<dbReference type="STRING" id="596327.PORUE0001_0207"/>
<reference evidence="3 4" key="1">
    <citation type="submission" date="2009-04" db="EMBL/GenBank/DDBJ databases">
        <authorList>
            <person name="Sebastian Y."/>
            <person name="Madupu R."/>
            <person name="Durkin A.S."/>
            <person name="Torralba M."/>
            <person name="Methe B."/>
            <person name="Sutton G.G."/>
            <person name="Strausberg R.L."/>
            <person name="Nelson K.E."/>
        </authorList>
    </citation>
    <scope>NUCLEOTIDE SEQUENCE [LARGE SCALE GENOMIC DNA]</scope>
    <source>
        <strain evidence="3 4">60-3</strain>
    </source>
</reference>
<dbReference type="InterPro" id="IPR050498">
    <property type="entry name" value="Ycf3"/>
</dbReference>
<dbReference type="SUPFAM" id="SSF48452">
    <property type="entry name" value="TPR-like"/>
    <property type="match status" value="1"/>
</dbReference>
<feature type="non-terminal residue" evidence="3">
    <location>
        <position position="1"/>
    </location>
</feature>
<evidence type="ECO:0000256" key="2">
    <source>
        <dbReference type="ARBA" id="ARBA00022803"/>
    </source>
</evidence>
<dbReference type="PANTHER" id="PTHR44858:SF1">
    <property type="entry name" value="UDP-N-ACETYLGLUCOSAMINE--PEPTIDE N-ACETYLGLUCOSAMINYLTRANSFERASE SPINDLY-RELATED"/>
    <property type="match status" value="1"/>
</dbReference>
<comment type="caution">
    <text evidence="3">The sequence shown here is derived from an EMBL/GenBank/DDBJ whole genome shotgun (WGS) entry which is preliminary data.</text>
</comment>
<protein>
    <submittedName>
        <fullName evidence="3">Tetratricopeptide repeat protein</fullName>
    </submittedName>
</protein>
<dbReference type="eggNOG" id="COG0457">
    <property type="taxonomic scope" value="Bacteria"/>
</dbReference>
<accession>C2MCF1</accession>